<sequence>MAPGNKANSKQKKQPPSASSSLSPLTSSPLPPPAPPEPVAQTVHSASETAPTNDTADQFRIAAERLLRSTKRDQPFSDYMQALRILWDSALEIGLSIGFGEGAKSAAEKGLELGAQKVVDAFRTGFEAGKATFDDKMAEIWIEARDDGREEEREWWMGMGHSLDNGRCTAHQPETIDIGSQTIPCTGAEMADTAAQTDDGTTTSAPGDGPLSWADDADTTIPVLPASNTTTPARPTTERDISVLSSGSAAPFSSLQRRTRRSHHRFSRTPRQQFTRHTRYENEPIRTYSHPTGVGQGKPVFVINSAPPTTSPTNRRLDWDQDPRLCDLGRLLRGLGWIRIRG</sequence>
<name>A0A9P7FL30_9AGAR</name>
<dbReference type="EMBL" id="JABCKI010007616">
    <property type="protein sequence ID" value="KAG5633512.1"/>
    <property type="molecule type" value="Genomic_DNA"/>
</dbReference>
<accession>A0A9P7FL30</accession>
<comment type="caution">
    <text evidence="2">The sequence shown here is derived from an EMBL/GenBank/DDBJ whole genome shotgun (WGS) entry which is preliminary data.</text>
</comment>
<feature type="compositionally biased region" description="Low complexity" evidence="1">
    <location>
        <begin position="14"/>
        <end position="28"/>
    </location>
</feature>
<dbReference type="OrthoDB" id="3066675at2759"/>
<keyword evidence="3" id="KW-1185">Reference proteome</keyword>
<dbReference type="AlphaFoldDB" id="A0A9P7FL30"/>
<organism evidence="2 3">
    <name type="scientific">Sphagnurus paluster</name>
    <dbReference type="NCBI Taxonomy" id="117069"/>
    <lineage>
        <taxon>Eukaryota</taxon>
        <taxon>Fungi</taxon>
        <taxon>Dikarya</taxon>
        <taxon>Basidiomycota</taxon>
        <taxon>Agaricomycotina</taxon>
        <taxon>Agaricomycetes</taxon>
        <taxon>Agaricomycetidae</taxon>
        <taxon>Agaricales</taxon>
        <taxon>Tricholomatineae</taxon>
        <taxon>Lyophyllaceae</taxon>
        <taxon>Sphagnurus</taxon>
    </lineage>
</organism>
<evidence type="ECO:0000313" key="2">
    <source>
        <dbReference type="EMBL" id="KAG5633512.1"/>
    </source>
</evidence>
<feature type="compositionally biased region" description="Basic residues" evidence="1">
    <location>
        <begin position="257"/>
        <end position="268"/>
    </location>
</feature>
<feature type="region of interest" description="Disordered" evidence="1">
    <location>
        <begin position="1"/>
        <end position="57"/>
    </location>
</feature>
<feature type="compositionally biased region" description="Pro residues" evidence="1">
    <location>
        <begin position="29"/>
        <end position="38"/>
    </location>
</feature>
<feature type="compositionally biased region" description="Polar residues" evidence="1">
    <location>
        <begin position="42"/>
        <end position="56"/>
    </location>
</feature>
<feature type="region of interest" description="Disordered" evidence="1">
    <location>
        <begin position="193"/>
        <end position="272"/>
    </location>
</feature>
<reference evidence="2" key="2">
    <citation type="submission" date="2021-10" db="EMBL/GenBank/DDBJ databases">
        <title>Phylogenomics reveals ancestral predisposition of the termite-cultivated fungus Termitomyces towards a domesticated lifestyle.</title>
        <authorList>
            <person name="Auxier B."/>
            <person name="Grum-Grzhimaylo A."/>
            <person name="Cardenas M.E."/>
            <person name="Lodge J.D."/>
            <person name="Laessoe T."/>
            <person name="Pedersen O."/>
            <person name="Smith M.E."/>
            <person name="Kuyper T.W."/>
            <person name="Franco-Molano E.A."/>
            <person name="Baroni T.J."/>
            <person name="Aanen D.K."/>
        </authorList>
    </citation>
    <scope>NUCLEOTIDE SEQUENCE</scope>
    <source>
        <strain evidence="2">D49</strain>
    </source>
</reference>
<protein>
    <submittedName>
        <fullName evidence="2">Uncharacterized protein</fullName>
    </submittedName>
</protein>
<dbReference type="Proteomes" id="UP000717328">
    <property type="component" value="Unassembled WGS sequence"/>
</dbReference>
<feature type="compositionally biased region" description="Polar residues" evidence="1">
    <location>
        <begin position="243"/>
        <end position="256"/>
    </location>
</feature>
<feature type="compositionally biased region" description="Low complexity" evidence="1">
    <location>
        <begin position="193"/>
        <end position="203"/>
    </location>
</feature>
<gene>
    <name evidence="2" type="ORF">H0H81_007204</name>
</gene>
<reference evidence="2" key="1">
    <citation type="submission" date="2021-02" db="EMBL/GenBank/DDBJ databases">
        <authorList>
            <person name="Nieuwenhuis M."/>
            <person name="Van De Peppel L.J.J."/>
        </authorList>
    </citation>
    <scope>NUCLEOTIDE SEQUENCE</scope>
    <source>
        <strain evidence="2">D49</strain>
    </source>
</reference>
<evidence type="ECO:0000256" key="1">
    <source>
        <dbReference type="SAM" id="MobiDB-lite"/>
    </source>
</evidence>
<proteinExistence type="predicted"/>
<evidence type="ECO:0000313" key="3">
    <source>
        <dbReference type="Proteomes" id="UP000717328"/>
    </source>
</evidence>